<dbReference type="Proteomes" id="UP001148737">
    <property type="component" value="Unassembled WGS sequence"/>
</dbReference>
<sequence length="285" mass="32137">MSTPAPTYNHAVPYKDSYLDAIQIGLEEASGDSDYEALECPPFNPTCCLFCSHSATDFDENLNHMRLAHGFLIPEQDRLLVEEEMFVKYLHLVTVGYNECLFCGSVRNSPEGARQHMTGKNHCRIDISREDSEYRDFYDWEVSEPEQALAKPVVMEDAIRLPTGKILSHRNHTKNPRAVGTATPAQKAKQALPTRKAAGGDAALALSRSSGEDEFGDGMSKRLAKHLYLAQLQLGKMRESDKAMLLQLPLKQQRIMLIKSRRDAEWATKKRTDLFIKVQIRLGQV</sequence>
<comment type="caution">
    <text evidence="1">The sequence shown here is derived from an EMBL/GenBank/DDBJ whole genome shotgun (WGS) entry which is preliminary data.</text>
</comment>
<protein>
    <submittedName>
        <fullName evidence="1">Uncharacterized protein</fullName>
    </submittedName>
</protein>
<gene>
    <name evidence="1" type="ORF">NLG97_g6119</name>
</gene>
<accession>A0ACC1QQP9</accession>
<evidence type="ECO:0000313" key="2">
    <source>
        <dbReference type="Proteomes" id="UP001148737"/>
    </source>
</evidence>
<reference evidence="1" key="1">
    <citation type="submission" date="2022-07" db="EMBL/GenBank/DDBJ databases">
        <title>Genome Sequence of Lecanicillium saksenae.</title>
        <authorList>
            <person name="Buettner E."/>
        </authorList>
    </citation>
    <scope>NUCLEOTIDE SEQUENCE</scope>
    <source>
        <strain evidence="1">VT-O1</strain>
    </source>
</reference>
<organism evidence="1 2">
    <name type="scientific">Lecanicillium saksenae</name>
    <dbReference type="NCBI Taxonomy" id="468837"/>
    <lineage>
        <taxon>Eukaryota</taxon>
        <taxon>Fungi</taxon>
        <taxon>Dikarya</taxon>
        <taxon>Ascomycota</taxon>
        <taxon>Pezizomycotina</taxon>
        <taxon>Sordariomycetes</taxon>
        <taxon>Hypocreomycetidae</taxon>
        <taxon>Hypocreales</taxon>
        <taxon>Cordycipitaceae</taxon>
        <taxon>Lecanicillium</taxon>
    </lineage>
</organism>
<keyword evidence="2" id="KW-1185">Reference proteome</keyword>
<proteinExistence type="predicted"/>
<evidence type="ECO:0000313" key="1">
    <source>
        <dbReference type="EMBL" id="KAJ3488857.1"/>
    </source>
</evidence>
<dbReference type="EMBL" id="JANAKD010000767">
    <property type="protein sequence ID" value="KAJ3488857.1"/>
    <property type="molecule type" value="Genomic_DNA"/>
</dbReference>
<name>A0ACC1QQP9_9HYPO</name>